<dbReference type="Proteomes" id="UP001358586">
    <property type="component" value="Chromosome 10"/>
</dbReference>
<reference evidence="1 2" key="1">
    <citation type="submission" date="2023-03" db="EMBL/GenBank/DDBJ databases">
        <title>WGS of Gossypium arboreum.</title>
        <authorList>
            <person name="Yu D."/>
        </authorList>
    </citation>
    <scope>NUCLEOTIDE SEQUENCE [LARGE SCALE GENOMIC DNA]</scope>
    <source>
        <tissue evidence="1">Leaf</tissue>
    </source>
</reference>
<organism evidence="1 2">
    <name type="scientific">Gossypium arboreum</name>
    <name type="common">Tree cotton</name>
    <name type="synonym">Gossypium nanking</name>
    <dbReference type="NCBI Taxonomy" id="29729"/>
    <lineage>
        <taxon>Eukaryota</taxon>
        <taxon>Viridiplantae</taxon>
        <taxon>Streptophyta</taxon>
        <taxon>Embryophyta</taxon>
        <taxon>Tracheophyta</taxon>
        <taxon>Spermatophyta</taxon>
        <taxon>Magnoliopsida</taxon>
        <taxon>eudicotyledons</taxon>
        <taxon>Gunneridae</taxon>
        <taxon>Pentapetalae</taxon>
        <taxon>rosids</taxon>
        <taxon>malvids</taxon>
        <taxon>Malvales</taxon>
        <taxon>Malvaceae</taxon>
        <taxon>Malvoideae</taxon>
        <taxon>Gossypium</taxon>
    </lineage>
</organism>
<proteinExistence type="predicted"/>
<dbReference type="EMBL" id="JARKNE010000010">
    <property type="protein sequence ID" value="KAK5794436.1"/>
    <property type="molecule type" value="Genomic_DNA"/>
</dbReference>
<dbReference type="SUPFAM" id="SSF56219">
    <property type="entry name" value="DNase I-like"/>
    <property type="match status" value="1"/>
</dbReference>
<name>A0ABR0NIK1_GOSAR</name>
<dbReference type="PANTHER" id="PTHR33116:SF86">
    <property type="entry name" value="REVERSE TRANSCRIPTASE DOMAIN-CONTAINING PROTEIN"/>
    <property type="match status" value="1"/>
</dbReference>
<comment type="caution">
    <text evidence="1">The sequence shown here is derived from an EMBL/GenBank/DDBJ whole genome shotgun (WGS) entry which is preliminary data.</text>
</comment>
<gene>
    <name evidence="1" type="ORF">PVK06_035662</name>
</gene>
<evidence type="ECO:0000313" key="1">
    <source>
        <dbReference type="EMBL" id="KAK5794436.1"/>
    </source>
</evidence>
<dbReference type="InterPro" id="IPR036691">
    <property type="entry name" value="Endo/exonu/phosph_ase_sf"/>
</dbReference>
<dbReference type="SUPFAM" id="SSF56672">
    <property type="entry name" value="DNA/RNA polymerases"/>
    <property type="match status" value="1"/>
</dbReference>
<sequence length="894" mass="102278">MRESTSEWLGGSVCSTKISSSRGVPIGLINSKASSFKGGWKLNKTLKGLSNHFKNSENTRIHFADSMKKIAELIASEFVGKSADEDSRKTGEREKSHRVEAVGFSRKIWIGWKNSIDLEVVSNHPQFILTRISSKLHSHPVFVAFVYGSPDKQKRRILWNALSHTVPREYIPWMAIRDFNAILSSDDKKGGHAKGRRCRFFGNFMDSTLLHDLGFQIPSFTWHRGFPSERLDKAVGNDAWVEAFPNCLITHLPRIKSDHRPLLMKFCYTDTCVPNRPFRFLAGWLHHQNFPEFVKHNWRFNGNLVSTMEELTNKLQEWNKGVYDHITHRKRQLLHKLARIQHALDLSRSNSLYQQEALVRGELEDILHHEEILWKQKSRCPSRSLPSNAFLRLSSEDVASLGKGVTNEEIKSALFDMAPWKALGSDGFQAGFFQNQWDILGEAICEWVKKVFEEGTIDLEFNNTLIVLIPKVKTPENFAQFRPISLCSVLYKLVMKIIANRFKSIFPKIIGQEQAGFIAGRSIIDNVIIRVTNGMLNFLVERVHSRLSSWDAKQLSFAGRVTLAHSVLLAIPSYIMQSTLVPKGICDSIEKLVRQFIWGAVEGGKKLALVGWNNICQPKIHGGLGLRRLEDQNKAFLLKIGYSLITKIEAVWVQVLRAKYGFHEVLPVSIMRSRCSYMWKVVAKAWLLLCKNIIWFIGNGRSVRCWEDNWVPTVGPLNQYVLDQGIIISQSKVNEMVLDNGVWNIDRFRSWLPEDVVNRIISIPPPSESAGPDTLSCARTTSGVFSVKSAYFMLREDSWNPKDANWNFVWKIPGPQRVRQFICKLDGPRSSLIRRIHQILAYEEKSLNYIPRKSNQVADTLAKMALKMNGTLRIFEKTLWKSKCFGRMNVVLLM</sequence>
<evidence type="ECO:0008006" key="3">
    <source>
        <dbReference type="Google" id="ProtNLM"/>
    </source>
</evidence>
<dbReference type="PANTHER" id="PTHR33116">
    <property type="entry name" value="REVERSE TRANSCRIPTASE ZINC-BINDING DOMAIN-CONTAINING PROTEIN-RELATED-RELATED"/>
    <property type="match status" value="1"/>
</dbReference>
<accession>A0ABR0NIK1</accession>
<dbReference type="InterPro" id="IPR043502">
    <property type="entry name" value="DNA/RNA_pol_sf"/>
</dbReference>
<keyword evidence="2" id="KW-1185">Reference proteome</keyword>
<dbReference type="Gene3D" id="3.60.10.10">
    <property type="entry name" value="Endonuclease/exonuclease/phosphatase"/>
    <property type="match status" value="1"/>
</dbReference>
<protein>
    <recommendedName>
        <fullName evidence="3">Reverse transcriptase</fullName>
    </recommendedName>
</protein>
<evidence type="ECO:0000313" key="2">
    <source>
        <dbReference type="Proteomes" id="UP001358586"/>
    </source>
</evidence>